<protein>
    <recommendedName>
        <fullName evidence="8">Sorting nexin-29</fullName>
    </recommendedName>
</protein>
<dbReference type="CDD" id="cd17689">
    <property type="entry name" value="RUN_SNX29"/>
    <property type="match status" value="1"/>
</dbReference>
<dbReference type="Pfam" id="PF02759">
    <property type="entry name" value="RUN"/>
    <property type="match status" value="1"/>
</dbReference>
<keyword evidence="3" id="KW-0472">Membrane</keyword>
<keyword evidence="1" id="KW-0175">Coiled coil</keyword>
<feature type="region of interest" description="Disordered" evidence="2">
    <location>
        <begin position="304"/>
        <end position="326"/>
    </location>
</feature>
<dbReference type="AlphaFoldDB" id="A0A821MUL5"/>
<dbReference type="PROSITE" id="PS50826">
    <property type="entry name" value="RUN"/>
    <property type="match status" value="1"/>
</dbReference>
<dbReference type="PANTHER" id="PTHR47194">
    <property type="entry name" value="SORTING NEXIN-29-RELATED"/>
    <property type="match status" value="1"/>
</dbReference>
<dbReference type="PROSITE" id="PS50195">
    <property type="entry name" value="PX"/>
    <property type="match status" value="1"/>
</dbReference>
<dbReference type="InterPro" id="IPR036871">
    <property type="entry name" value="PX_dom_sf"/>
</dbReference>
<feature type="transmembrane region" description="Helical" evidence="3">
    <location>
        <begin position="22"/>
        <end position="42"/>
    </location>
</feature>
<feature type="region of interest" description="Disordered" evidence="2">
    <location>
        <begin position="253"/>
        <end position="292"/>
    </location>
</feature>
<dbReference type="InterPro" id="IPR037213">
    <property type="entry name" value="Run_dom_sf"/>
</dbReference>
<dbReference type="SMART" id="SM00593">
    <property type="entry name" value="RUN"/>
    <property type="match status" value="1"/>
</dbReference>
<evidence type="ECO:0000256" key="2">
    <source>
        <dbReference type="SAM" id="MobiDB-lite"/>
    </source>
</evidence>
<keyword evidence="3" id="KW-0812">Transmembrane</keyword>
<dbReference type="OrthoDB" id="93876at2759"/>
<feature type="domain" description="RUN" evidence="5">
    <location>
        <begin position="89"/>
        <end position="232"/>
    </location>
</feature>
<dbReference type="Gene3D" id="1.20.58.900">
    <property type="match status" value="1"/>
</dbReference>
<keyword evidence="7" id="KW-1185">Reference proteome</keyword>
<accession>A0A821MUL5</accession>
<evidence type="ECO:0000256" key="1">
    <source>
        <dbReference type="SAM" id="Coils"/>
    </source>
</evidence>
<dbReference type="EMBL" id="CAJOBZ010000003">
    <property type="protein sequence ID" value="CAF4773151.1"/>
    <property type="molecule type" value="Genomic_DNA"/>
</dbReference>
<name>A0A821MUL5_9NEOP</name>
<organism evidence="6 7">
    <name type="scientific">Pieris macdunnoughi</name>
    <dbReference type="NCBI Taxonomy" id="345717"/>
    <lineage>
        <taxon>Eukaryota</taxon>
        <taxon>Metazoa</taxon>
        <taxon>Ecdysozoa</taxon>
        <taxon>Arthropoda</taxon>
        <taxon>Hexapoda</taxon>
        <taxon>Insecta</taxon>
        <taxon>Pterygota</taxon>
        <taxon>Neoptera</taxon>
        <taxon>Endopterygota</taxon>
        <taxon>Lepidoptera</taxon>
        <taxon>Glossata</taxon>
        <taxon>Ditrysia</taxon>
        <taxon>Papilionoidea</taxon>
        <taxon>Pieridae</taxon>
        <taxon>Pierinae</taxon>
        <taxon>Pieris</taxon>
    </lineage>
</organism>
<dbReference type="SUPFAM" id="SSF140741">
    <property type="entry name" value="RUN domain-like"/>
    <property type="match status" value="1"/>
</dbReference>
<dbReference type="InterPro" id="IPR001683">
    <property type="entry name" value="PX_dom"/>
</dbReference>
<feature type="compositionally biased region" description="Basic and acidic residues" evidence="2">
    <location>
        <begin position="272"/>
        <end position="282"/>
    </location>
</feature>
<keyword evidence="3" id="KW-1133">Transmembrane helix</keyword>
<evidence type="ECO:0000259" key="5">
    <source>
        <dbReference type="PROSITE" id="PS50826"/>
    </source>
</evidence>
<reference evidence="6" key="1">
    <citation type="submission" date="2021-02" db="EMBL/GenBank/DDBJ databases">
        <authorList>
            <person name="Steward A R."/>
        </authorList>
    </citation>
    <scope>NUCLEOTIDE SEQUENCE</scope>
</reference>
<dbReference type="SMART" id="SM00312">
    <property type="entry name" value="PX"/>
    <property type="match status" value="1"/>
</dbReference>
<gene>
    <name evidence="6" type="ORF">PMACD_LOCUS1938</name>
</gene>
<evidence type="ECO:0000313" key="7">
    <source>
        <dbReference type="Proteomes" id="UP000663880"/>
    </source>
</evidence>
<dbReference type="SUPFAM" id="SSF64268">
    <property type="entry name" value="PX domain"/>
    <property type="match status" value="1"/>
</dbReference>
<dbReference type="Gene3D" id="3.30.1520.10">
    <property type="entry name" value="Phox-like domain"/>
    <property type="match status" value="1"/>
</dbReference>
<feature type="compositionally biased region" description="Low complexity" evidence="2">
    <location>
        <begin position="313"/>
        <end position="324"/>
    </location>
</feature>
<comment type="caution">
    <text evidence="6">The sequence shown here is derived from an EMBL/GenBank/DDBJ whole genome shotgun (WGS) entry which is preliminary data.</text>
</comment>
<proteinExistence type="predicted"/>
<dbReference type="InterPro" id="IPR047329">
    <property type="entry name" value="RUN_SNX29"/>
</dbReference>
<feature type="coiled-coil region" evidence="1">
    <location>
        <begin position="446"/>
        <end position="473"/>
    </location>
</feature>
<evidence type="ECO:0000256" key="3">
    <source>
        <dbReference type="SAM" id="Phobius"/>
    </source>
</evidence>
<dbReference type="Proteomes" id="UP000663880">
    <property type="component" value="Unassembled WGS sequence"/>
</dbReference>
<dbReference type="Pfam" id="PF00787">
    <property type="entry name" value="PX"/>
    <property type="match status" value="1"/>
</dbReference>
<dbReference type="InterPro" id="IPR004012">
    <property type="entry name" value="Run_dom"/>
</dbReference>
<dbReference type="GO" id="GO:0035091">
    <property type="term" value="F:phosphatidylinositol binding"/>
    <property type="evidence" value="ECO:0007669"/>
    <property type="project" value="InterPro"/>
</dbReference>
<evidence type="ECO:0008006" key="8">
    <source>
        <dbReference type="Google" id="ProtNLM"/>
    </source>
</evidence>
<dbReference type="PANTHER" id="PTHR47194:SF3">
    <property type="entry name" value="SORTING NEXIN 29"/>
    <property type="match status" value="1"/>
</dbReference>
<sequence length="675" mass="77266">MYEMRTTNVILTSDYLCDHDEWIIIIFFTNVVLIINMTTNFLNTITNAIENREEELKKRKENAKLTLKDLILCIENCQSRFGGKSELATEDDIRIVNLCEKWEKVLSHGLRTNLSNYTLQNFVTAGLNFNFNIINVGNSLWSYSCLHLTKHEKERFKILTNINTPLGYFRSFLRAALNERSLERYLQSWVCHGLLLEYYDEGAIVRSAEANLLPNMAAGLSTVLFALSIDRAELNDSQNNSHMTKAELVIPLPTPVKPSHTKRKPLRQVISFDKERKSKGETPTKSPQIDGVAESWNSAPATCLNSPDPQMAPPTASTSEPTSSDYKTGIRHFFPDGVKSMESPLQILSKLSESAKEIFMSSTSIEKNRDDSSDLSVNCLKIYESDSEEVGGSIDGSTSCLELCFTEDESVPDEKTLDSVLECREKEFLSLQLKYNQIEHTSKDKIQKLEKVVIDLSKENDKLKEQLRNYMSAVEMGKAMKTSNGQDEEITQYERKLVQVAEMHAELMEFNQHLQRRLQDLESTGLEILDCPESNVKVYIPSAFLVGKKTHSYHVYQIYLKVGQEEWNVYHRYAKFYEMHTQLKKCHPDIANYKFPPKKTLRKRDARVVEQRRIALQAYLRHVLLVLPELRECTSRSQLITLLPFFGTSSTVKENGVNIVTRQHSNDSASTYDPI</sequence>
<feature type="domain" description="PX" evidence="4">
    <location>
        <begin position="534"/>
        <end position="653"/>
    </location>
</feature>
<evidence type="ECO:0000259" key="4">
    <source>
        <dbReference type="PROSITE" id="PS50195"/>
    </source>
</evidence>
<evidence type="ECO:0000313" key="6">
    <source>
        <dbReference type="EMBL" id="CAF4773151.1"/>
    </source>
</evidence>